<dbReference type="Proteomes" id="UP000823750">
    <property type="component" value="Unassembled WGS sequence"/>
</dbReference>
<evidence type="ECO:0000313" key="4">
    <source>
        <dbReference type="EMBL" id="MBO8486096.1"/>
    </source>
</evidence>
<reference evidence="4" key="2">
    <citation type="journal article" date="2021" name="PeerJ">
        <title>Extensive microbial diversity within the chicken gut microbiome revealed by metagenomics and culture.</title>
        <authorList>
            <person name="Gilroy R."/>
            <person name="Ravi A."/>
            <person name="Getino M."/>
            <person name="Pursley I."/>
            <person name="Horton D.L."/>
            <person name="Alikhan N.F."/>
            <person name="Baker D."/>
            <person name="Gharbi K."/>
            <person name="Hall N."/>
            <person name="Watson M."/>
            <person name="Adriaenssens E.M."/>
            <person name="Foster-Nyarko E."/>
            <person name="Jarju S."/>
            <person name="Secka A."/>
            <person name="Antonio M."/>
            <person name="Oren A."/>
            <person name="Chaudhuri R.R."/>
            <person name="La Ragione R."/>
            <person name="Hildebrand F."/>
            <person name="Pallen M.J."/>
        </authorList>
    </citation>
    <scope>NUCLEOTIDE SEQUENCE</scope>
    <source>
        <strain evidence="4">B2-16538</strain>
    </source>
</reference>
<dbReference type="InterPro" id="IPR001537">
    <property type="entry name" value="SpoU_MeTrfase"/>
</dbReference>
<dbReference type="InterPro" id="IPR029028">
    <property type="entry name" value="Alpha/beta_knot_MTases"/>
</dbReference>
<proteinExistence type="predicted"/>
<dbReference type="GO" id="GO:0006396">
    <property type="term" value="P:RNA processing"/>
    <property type="evidence" value="ECO:0007669"/>
    <property type="project" value="InterPro"/>
</dbReference>
<dbReference type="SUPFAM" id="SSF75217">
    <property type="entry name" value="alpha/beta knot"/>
    <property type="match status" value="1"/>
</dbReference>
<evidence type="ECO:0000256" key="1">
    <source>
        <dbReference type="ARBA" id="ARBA00022603"/>
    </source>
</evidence>
<dbReference type="AlphaFoldDB" id="A0A9D9NS77"/>
<evidence type="ECO:0000256" key="2">
    <source>
        <dbReference type="ARBA" id="ARBA00022679"/>
    </source>
</evidence>
<reference evidence="4" key="1">
    <citation type="submission" date="2020-10" db="EMBL/GenBank/DDBJ databases">
        <authorList>
            <person name="Gilroy R."/>
        </authorList>
    </citation>
    <scope>NUCLEOTIDE SEQUENCE</scope>
    <source>
        <strain evidence="4">B2-16538</strain>
    </source>
</reference>
<dbReference type="PANTHER" id="PTHR46429">
    <property type="entry name" value="23S RRNA (GUANOSINE-2'-O-)-METHYLTRANSFERASE RLMB"/>
    <property type="match status" value="1"/>
</dbReference>
<organism evidence="4 5">
    <name type="scientific">Candidatus Cryptobacteroides excrementavium</name>
    <dbReference type="NCBI Taxonomy" id="2840759"/>
    <lineage>
        <taxon>Bacteria</taxon>
        <taxon>Pseudomonadati</taxon>
        <taxon>Bacteroidota</taxon>
        <taxon>Bacteroidia</taxon>
        <taxon>Bacteroidales</taxon>
        <taxon>Candidatus Cryptobacteroides</taxon>
    </lineage>
</organism>
<dbReference type="GO" id="GO:0005829">
    <property type="term" value="C:cytosol"/>
    <property type="evidence" value="ECO:0007669"/>
    <property type="project" value="TreeGrafter"/>
</dbReference>
<accession>A0A9D9NS77</accession>
<name>A0A9D9NS77_9BACT</name>
<dbReference type="InterPro" id="IPR004441">
    <property type="entry name" value="rRNA_MeTrfase_TrmH"/>
</dbReference>
<evidence type="ECO:0000259" key="3">
    <source>
        <dbReference type="Pfam" id="PF00588"/>
    </source>
</evidence>
<gene>
    <name evidence="4" type="ORF">IAB78_06700</name>
</gene>
<comment type="caution">
    <text evidence="4">The sequence shown here is derived from an EMBL/GenBank/DDBJ whole genome shotgun (WGS) entry which is preliminary data.</text>
</comment>
<dbReference type="GO" id="GO:0032259">
    <property type="term" value="P:methylation"/>
    <property type="evidence" value="ECO:0007669"/>
    <property type="project" value="UniProtKB-KW"/>
</dbReference>
<dbReference type="InterPro" id="IPR029026">
    <property type="entry name" value="tRNA_m1G_MTases_N"/>
</dbReference>
<dbReference type="GO" id="GO:0003723">
    <property type="term" value="F:RNA binding"/>
    <property type="evidence" value="ECO:0007669"/>
    <property type="project" value="InterPro"/>
</dbReference>
<keyword evidence="2" id="KW-0808">Transferase</keyword>
<dbReference type="EMBL" id="JADILX010000097">
    <property type="protein sequence ID" value="MBO8486096.1"/>
    <property type="molecule type" value="Genomic_DNA"/>
</dbReference>
<dbReference type="Gene3D" id="3.40.1280.10">
    <property type="match status" value="1"/>
</dbReference>
<protein>
    <submittedName>
        <fullName evidence="4">RNA methyltransferase</fullName>
    </submittedName>
</protein>
<dbReference type="CDD" id="cd18097">
    <property type="entry name" value="SpoU-like"/>
    <property type="match status" value="1"/>
</dbReference>
<evidence type="ECO:0000313" key="5">
    <source>
        <dbReference type="Proteomes" id="UP000823750"/>
    </source>
</evidence>
<feature type="domain" description="tRNA/rRNA methyltransferase SpoU type" evidence="3">
    <location>
        <begin position="26"/>
        <end position="169"/>
    </location>
</feature>
<dbReference type="PANTHER" id="PTHR46429:SF1">
    <property type="entry name" value="23S RRNA (GUANOSINE-2'-O-)-METHYLTRANSFERASE RLMB"/>
    <property type="match status" value="1"/>
</dbReference>
<keyword evidence="1 4" id="KW-0489">Methyltransferase</keyword>
<sequence>MNRKLLNIELGRLSPEEYKESPESGIAVVLDNIRSAHNVGSAFRSSDSFKIDKVCLCGICAVPPSAEIHKSALGAEFSVPWEHYDDTLDAIRRLRAEGYVIVSVEQTSDSVKLDSFTPDPSVRYALIFGNEVSGVSQQAVDASDFSIEIPQYGTKHSLNVSVSVGIILWAFHRPLTAAARLRMDGV</sequence>
<dbReference type="Pfam" id="PF00588">
    <property type="entry name" value="SpoU_methylase"/>
    <property type="match status" value="1"/>
</dbReference>
<dbReference type="GO" id="GO:0008173">
    <property type="term" value="F:RNA methyltransferase activity"/>
    <property type="evidence" value="ECO:0007669"/>
    <property type="project" value="InterPro"/>
</dbReference>